<organism evidence="1">
    <name type="scientific">Anguilla anguilla</name>
    <name type="common">European freshwater eel</name>
    <name type="synonym">Muraena anguilla</name>
    <dbReference type="NCBI Taxonomy" id="7936"/>
    <lineage>
        <taxon>Eukaryota</taxon>
        <taxon>Metazoa</taxon>
        <taxon>Chordata</taxon>
        <taxon>Craniata</taxon>
        <taxon>Vertebrata</taxon>
        <taxon>Euteleostomi</taxon>
        <taxon>Actinopterygii</taxon>
        <taxon>Neopterygii</taxon>
        <taxon>Teleostei</taxon>
        <taxon>Anguilliformes</taxon>
        <taxon>Anguillidae</taxon>
        <taxon>Anguilla</taxon>
    </lineage>
</organism>
<dbReference type="AlphaFoldDB" id="A0A0E9VBH5"/>
<proteinExistence type="predicted"/>
<reference evidence="1" key="1">
    <citation type="submission" date="2014-11" db="EMBL/GenBank/DDBJ databases">
        <authorList>
            <person name="Amaro Gonzalez C."/>
        </authorList>
    </citation>
    <scope>NUCLEOTIDE SEQUENCE</scope>
</reference>
<accession>A0A0E9VBH5</accession>
<protein>
    <submittedName>
        <fullName evidence="1">Uncharacterized protein</fullName>
    </submittedName>
</protein>
<dbReference type="EMBL" id="GBXM01033211">
    <property type="protein sequence ID" value="JAH75366.1"/>
    <property type="molecule type" value="Transcribed_RNA"/>
</dbReference>
<name>A0A0E9VBH5_ANGAN</name>
<reference evidence="1" key="2">
    <citation type="journal article" date="2015" name="Fish Shellfish Immunol.">
        <title>Early steps in the European eel (Anguilla anguilla)-Vibrio vulnificus interaction in the gills: Role of the RtxA13 toxin.</title>
        <authorList>
            <person name="Callol A."/>
            <person name="Pajuelo D."/>
            <person name="Ebbesson L."/>
            <person name="Teles M."/>
            <person name="MacKenzie S."/>
            <person name="Amaro C."/>
        </authorList>
    </citation>
    <scope>NUCLEOTIDE SEQUENCE</scope>
</reference>
<sequence length="27" mass="3035">MGDQPSLNQTSVSRWCNPWAESELEAV</sequence>
<evidence type="ECO:0000313" key="1">
    <source>
        <dbReference type="EMBL" id="JAH75366.1"/>
    </source>
</evidence>